<dbReference type="InterPro" id="IPR050272">
    <property type="entry name" value="Isochorismatase-like_hydrls"/>
</dbReference>
<feature type="domain" description="Isochorismatase-like" evidence="2">
    <location>
        <begin position="32"/>
        <end position="206"/>
    </location>
</feature>
<evidence type="ECO:0000256" key="1">
    <source>
        <dbReference type="ARBA" id="ARBA00022801"/>
    </source>
</evidence>
<dbReference type="InterPro" id="IPR000868">
    <property type="entry name" value="Isochorismatase-like_dom"/>
</dbReference>
<evidence type="ECO:0000259" key="2">
    <source>
        <dbReference type="Pfam" id="PF00857"/>
    </source>
</evidence>
<name>A0ABV4UUT1_9MICC</name>
<dbReference type="Gene3D" id="3.40.50.850">
    <property type="entry name" value="Isochorismatase-like"/>
    <property type="match status" value="1"/>
</dbReference>
<dbReference type="PANTHER" id="PTHR43540:SF1">
    <property type="entry name" value="ISOCHORISMATASE HYDROLASE"/>
    <property type="match status" value="1"/>
</dbReference>
<evidence type="ECO:0000313" key="4">
    <source>
        <dbReference type="Proteomes" id="UP001575652"/>
    </source>
</evidence>
<dbReference type="PANTHER" id="PTHR43540">
    <property type="entry name" value="PEROXYUREIDOACRYLATE/UREIDOACRYLATE AMIDOHYDROLASE-RELATED"/>
    <property type="match status" value="1"/>
</dbReference>
<dbReference type="Proteomes" id="UP001575652">
    <property type="component" value="Unassembled WGS sequence"/>
</dbReference>
<dbReference type="Pfam" id="PF00857">
    <property type="entry name" value="Isochorismatase"/>
    <property type="match status" value="1"/>
</dbReference>
<evidence type="ECO:0000313" key="3">
    <source>
        <dbReference type="EMBL" id="MFB0836032.1"/>
    </source>
</evidence>
<keyword evidence="4" id="KW-1185">Reference proteome</keyword>
<dbReference type="InterPro" id="IPR036380">
    <property type="entry name" value="Isochorismatase-like_sf"/>
</dbReference>
<dbReference type="RefSeq" id="WP_373973209.1">
    <property type="nucleotide sequence ID" value="NZ_JBHDLJ010000017.1"/>
</dbReference>
<sequence length="223" mass="22917">MSSGGAVSGTTGESGDFAEGFAARLSPGARPAVLSIDLMRAYFEPSSPLCLPSDGFLATAGRVLAAARAAGVPVLHTVVRFDGEADGGVFMRKIPALRLLIGDNPMGRPMPQVDPEPGEPVLVKRFASAFFGTDLAERLRELGVDTVVVVGTSTSGCVRATAVDAIQHGFIPIVVADAVGDRDEAVHRASLYDLQAKYAEVMGSADVIAYLEESSAPGGAAAG</sequence>
<organism evidence="3 4">
    <name type="scientific">Arthrobacter halodurans</name>
    <dbReference type="NCBI Taxonomy" id="516699"/>
    <lineage>
        <taxon>Bacteria</taxon>
        <taxon>Bacillati</taxon>
        <taxon>Actinomycetota</taxon>
        <taxon>Actinomycetes</taxon>
        <taxon>Micrococcales</taxon>
        <taxon>Micrococcaceae</taxon>
        <taxon>Arthrobacter</taxon>
    </lineage>
</organism>
<dbReference type="SUPFAM" id="SSF52499">
    <property type="entry name" value="Isochorismatase-like hydrolases"/>
    <property type="match status" value="1"/>
</dbReference>
<accession>A0ABV4UUT1</accession>
<dbReference type="EMBL" id="JBHDLJ010000017">
    <property type="protein sequence ID" value="MFB0836032.1"/>
    <property type="molecule type" value="Genomic_DNA"/>
</dbReference>
<proteinExistence type="predicted"/>
<comment type="caution">
    <text evidence="3">The sequence shown here is derived from an EMBL/GenBank/DDBJ whole genome shotgun (WGS) entry which is preliminary data.</text>
</comment>
<protein>
    <submittedName>
        <fullName evidence="3">Isochorismatase family protein</fullName>
    </submittedName>
</protein>
<reference evidence="3 4" key="1">
    <citation type="submission" date="2024-09" db="EMBL/GenBank/DDBJ databases">
        <authorList>
            <person name="Salinas-Garcia M.A."/>
            <person name="Prieme A."/>
        </authorList>
    </citation>
    <scope>NUCLEOTIDE SEQUENCE [LARGE SCALE GENOMIC DNA]</scope>
    <source>
        <strain evidence="3 4">DSM 21081</strain>
    </source>
</reference>
<keyword evidence="1" id="KW-0378">Hydrolase</keyword>
<gene>
    <name evidence="3" type="ORF">ACETWP_15690</name>
</gene>